<dbReference type="AlphaFoldDB" id="A0A1M7MCZ5"/>
<dbReference type="Gene3D" id="1.20.1290.30">
    <property type="match status" value="1"/>
</dbReference>
<reference evidence="2" key="1">
    <citation type="submission" date="2016-11" db="EMBL/GenBank/DDBJ databases">
        <authorList>
            <person name="Varghese N."/>
            <person name="Submissions S."/>
        </authorList>
    </citation>
    <scope>NUCLEOTIDE SEQUENCE [LARGE SCALE GENOMIC DNA]</scope>
    <source>
        <strain evidence="2">DSM 1811</strain>
    </source>
</reference>
<dbReference type="RefSeq" id="WP_139257039.1">
    <property type="nucleotide sequence ID" value="NZ_FRBY01000007.1"/>
</dbReference>
<proteinExistence type="predicted"/>
<name>A0A1M7MCZ5_9FLAO</name>
<keyword evidence="2" id="KW-1185">Reference proteome</keyword>
<gene>
    <name evidence="1" type="ORF">SAMN05444366_4490</name>
</gene>
<protein>
    <submittedName>
        <fullName evidence="1">Uncharacterized protein</fullName>
    </submittedName>
</protein>
<dbReference type="OrthoDB" id="986850at2"/>
<dbReference type="EMBL" id="FRBY01000007">
    <property type="protein sequence ID" value="SHM88743.1"/>
    <property type="molecule type" value="Genomic_DNA"/>
</dbReference>
<dbReference type="InterPro" id="IPR037210">
    <property type="entry name" value="YoaC-like_sf"/>
</dbReference>
<sequence length="254" mass="29319">MDNRFYIDTYGNDDDAYDVAYKFALKLAKGDDNIKKIIFLVASKNNTGWLDRLYGETTVKQLFRGIRKDTLLLKIETIKTYSDSYSNATDVVIACGLNSKEIFKVEDFRNVEYIIAIPWLKELTQSWITTKNPSILKIEKDDIVAETKTENPKPSAIIQEAFIELTKVINTSTGISHHMDNARAKTYVRTLYKYETELNSDMICSYLVNELGWEVRHSNDIRKLIDTLNSGKYFVGGDKTGLQNHYKRWKNRLA</sequence>
<evidence type="ECO:0000313" key="1">
    <source>
        <dbReference type="EMBL" id="SHM88743.1"/>
    </source>
</evidence>
<dbReference type="Proteomes" id="UP000184121">
    <property type="component" value="Unassembled WGS sequence"/>
</dbReference>
<organism evidence="1 2">
    <name type="scientific">Flavobacterium saccharophilum</name>
    <dbReference type="NCBI Taxonomy" id="29534"/>
    <lineage>
        <taxon>Bacteria</taxon>
        <taxon>Pseudomonadati</taxon>
        <taxon>Bacteroidota</taxon>
        <taxon>Flavobacteriia</taxon>
        <taxon>Flavobacteriales</taxon>
        <taxon>Flavobacteriaceae</taxon>
        <taxon>Flavobacterium</taxon>
    </lineage>
</organism>
<accession>A0A1M7MCZ5</accession>
<evidence type="ECO:0000313" key="2">
    <source>
        <dbReference type="Proteomes" id="UP000184121"/>
    </source>
</evidence>